<dbReference type="GO" id="GO:0006508">
    <property type="term" value="P:proteolysis"/>
    <property type="evidence" value="ECO:0007669"/>
    <property type="project" value="UniProtKB-KW"/>
</dbReference>
<dbReference type="InterPro" id="IPR018202">
    <property type="entry name" value="Ser_caboxypep_ser_AS"/>
</dbReference>
<dbReference type="GeneID" id="111023593"/>
<evidence type="ECO:0000256" key="3">
    <source>
        <dbReference type="ARBA" id="ARBA00022525"/>
    </source>
</evidence>
<dbReference type="PRINTS" id="PR00724">
    <property type="entry name" value="CRBOXYPTASEC"/>
</dbReference>
<name>A0A6J1DSS6_MOMCH</name>
<dbReference type="InterPro" id="IPR001563">
    <property type="entry name" value="Peptidase_S10"/>
</dbReference>
<dbReference type="OrthoDB" id="443318at2759"/>
<evidence type="ECO:0000313" key="6">
    <source>
        <dbReference type="Proteomes" id="UP000504603"/>
    </source>
</evidence>
<evidence type="ECO:0000256" key="5">
    <source>
        <dbReference type="SAM" id="MobiDB-lite"/>
    </source>
</evidence>
<dbReference type="GO" id="GO:0005576">
    <property type="term" value="C:extracellular region"/>
    <property type="evidence" value="ECO:0007669"/>
    <property type="project" value="UniProtKB-SubCell"/>
</dbReference>
<comment type="similarity">
    <text evidence="2 4">Belongs to the peptidase S10 family.</text>
</comment>
<dbReference type="Pfam" id="PF00450">
    <property type="entry name" value="Peptidase_S10"/>
    <property type="match status" value="1"/>
</dbReference>
<dbReference type="GO" id="GO:0005773">
    <property type="term" value="C:vacuole"/>
    <property type="evidence" value="ECO:0007669"/>
    <property type="project" value="TreeGrafter"/>
</dbReference>
<evidence type="ECO:0000256" key="4">
    <source>
        <dbReference type="RuleBase" id="RU361156"/>
    </source>
</evidence>
<dbReference type="Gene3D" id="3.40.50.1820">
    <property type="entry name" value="alpha/beta hydrolase"/>
    <property type="match status" value="1"/>
</dbReference>
<dbReference type="InterPro" id="IPR029058">
    <property type="entry name" value="AB_hydrolase_fold"/>
</dbReference>
<keyword evidence="3" id="KW-0964">Secreted</keyword>
<evidence type="ECO:0000313" key="7">
    <source>
        <dbReference type="RefSeq" id="XP_022156752.1"/>
    </source>
</evidence>
<reference evidence="7" key="1">
    <citation type="submission" date="2025-08" db="UniProtKB">
        <authorList>
            <consortium name="RefSeq"/>
        </authorList>
    </citation>
    <scope>IDENTIFICATION</scope>
    <source>
        <strain evidence="7">OHB3-1</strain>
    </source>
</reference>
<proteinExistence type="inferred from homology"/>
<feature type="region of interest" description="Disordered" evidence="5">
    <location>
        <begin position="284"/>
        <end position="306"/>
    </location>
</feature>
<accession>A0A6J1DSS6</accession>
<protein>
    <recommendedName>
        <fullName evidence="4">Carboxypeptidase</fullName>
        <ecNumber evidence="4">3.4.16.-</ecNumber>
    </recommendedName>
</protein>
<dbReference type="Gene3D" id="3.40.50.11320">
    <property type="match status" value="1"/>
</dbReference>
<organism evidence="6 7">
    <name type="scientific">Momordica charantia</name>
    <name type="common">Bitter gourd</name>
    <name type="synonym">Balsam pear</name>
    <dbReference type="NCBI Taxonomy" id="3673"/>
    <lineage>
        <taxon>Eukaryota</taxon>
        <taxon>Viridiplantae</taxon>
        <taxon>Streptophyta</taxon>
        <taxon>Embryophyta</taxon>
        <taxon>Tracheophyta</taxon>
        <taxon>Spermatophyta</taxon>
        <taxon>Magnoliopsida</taxon>
        <taxon>eudicotyledons</taxon>
        <taxon>Gunneridae</taxon>
        <taxon>Pentapetalae</taxon>
        <taxon>rosids</taxon>
        <taxon>fabids</taxon>
        <taxon>Cucurbitales</taxon>
        <taxon>Cucurbitaceae</taxon>
        <taxon>Momordiceae</taxon>
        <taxon>Momordica</taxon>
    </lineage>
</organism>
<sequence>MVTFCWRGECERIVRLPGQPAVAFQQYSGYISVDQYQSRALFYYFVEAHTNPASKPLVLWLNGGPGCSSVGAGAFLEHGPFRPKADILISNNFSWNQVANILYLESPAGVGFSFSKNTTFYSKVNDKITAQDNLVFLQRWFNKFPEYRYRDLYITGESYAGHYVPQLAKLILDSKLNIQLKAIAIGNPLLEFNVDFNSRGDYLWSHGVISEATYKLLNTVCSTSQITREFIKCNISAACSEVDNLLSDEISDFINLYSVNLDVCVSPTTQLKAPLRLLHSSTSSLKPLGDQSSNQKPHSTRLPQYSEDSGKIDVCIEDEVDAYLNRVDVQEALHAQLVGVANWSLCSDILEYDMRNLLTPTIYTVGSLVRSGVRVLVYSGDQDAVIPLIGSRILVNKLANNLGLNTTLPYSTWFYKQQVGGWVQTFGDKNILSFATIRGAAHQAPYTSPERSLALFTAFLAGKNP</sequence>
<dbReference type="AlphaFoldDB" id="A0A6J1DSS6"/>
<dbReference type="Proteomes" id="UP000504603">
    <property type="component" value="Unplaced"/>
</dbReference>
<evidence type="ECO:0000256" key="2">
    <source>
        <dbReference type="ARBA" id="ARBA00009431"/>
    </source>
</evidence>
<dbReference type="EC" id="3.4.16.-" evidence="4"/>
<dbReference type="PROSITE" id="PS00131">
    <property type="entry name" value="CARBOXYPEPT_SER_SER"/>
    <property type="match status" value="1"/>
</dbReference>
<dbReference type="RefSeq" id="XP_022156752.1">
    <property type="nucleotide sequence ID" value="XM_022301060.1"/>
</dbReference>
<gene>
    <name evidence="7" type="primary">LOC111023593</name>
</gene>
<evidence type="ECO:0000256" key="1">
    <source>
        <dbReference type="ARBA" id="ARBA00004613"/>
    </source>
</evidence>
<keyword evidence="4" id="KW-0645">Protease</keyword>
<dbReference type="SUPFAM" id="SSF53474">
    <property type="entry name" value="alpha/beta-Hydrolases"/>
    <property type="match status" value="1"/>
</dbReference>
<dbReference type="GO" id="GO:0004185">
    <property type="term" value="F:serine-type carboxypeptidase activity"/>
    <property type="evidence" value="ECO:0007669"/>
    <property type="project" value="UniProtKB-UniRule"/>
</dbReference>
<keyword evidence="4" id="KW-0121">Carboxypeptidase</keyword>
<dbReference type="PANTHER" id="PTHR11802">
    <property type="entry name" value="SERINE PROTEASE FAMILY S10 SERINE CARBOXYPEPTIDASE"/>
    <property type="match status" value="1"/>
</dbReference>
<dbReference type="PANTHER" id="PTHR11802:SF281">
    <property type="entry name" value="CARBOXYPEPTIDASE"/>
    <property type="match status" value="1"/>
</dbReference>
<keyword evidence="6" id="KW-1185">Reference proteome</keyword>
<keyword evidence="4" id="KW-0378">Hydrolase</keyword>
<dbReference type="Gene3D" id="6.10.250.940">
    <property type="match status" value="1"/>
</dbReference>
<comment type="subcellular location">
    <subcellularLocation>
        <location evidence="1">Secreted</location>
    </subcellularLocation>
</comment>
<dbReference type="KEGG" id="mcha:111023593"/>